<evidence type="ECO:0000313" key="3">
    <source>
        <dbReference type="EMBL" id="RNL83485.1"/>
    </source>
</evidence>
<name>A0A3N0E6N1_9ACTN</name>
<accession>A0A3N0E6N1</accession>
<dbReference type="Proteomes" id="UP000269198">
    <property type="component" value="Unassembled WGS sequence"/>
</dbReference>
<dbReference type="RefSeq" id="WP_123202192.1">
    <property type="nucleotide sequence ID" value="NZ_RJMB01000016.1"/>
</dbReference>
<evidence type="ECO:0000259" key="2">
    <source>
        <dbReference type="Pfam" id="PF07811"/>
    </source>
</evidence>
<keyword evidence="1" id="KW-0812">Transmembrane</keyword>
<comment type="caution">
    <text evidence="3">The sequence shown here is derived from an EMBL/GenBank/DDBJ whole genome shotgun (WGS) entry which is preliminary data.</text>
</comment>
<sequence>MSRFPFASRIGALRLWTAPRTRTDHGSQFVEFAIYLPAFMLFVVICFEAFMGFSALERMENAARASADAAGRYGADHGRDIAAETLPDWLERQADIRVSRVDHGYSTRITVSFPLLYPYSGLDLPVSRTVNMPT</sequence>
<keyword evidence="1" id="KW-1133">Transmembrane helix</keyword>
<proteinExistence type="predicted"/>
<feature type="domain" description="TadE-like" evidence="2">
    <location>
        <begin position="26"/>
        <end position="67"/>
    </location>
</feature>
<keyword evidence="1" id="KW-0472">Membrane</keyword>
<dbReference type="OrthoDB" id="3430772at2"/>
<protein>
    <submittedName>
        <fullName evidence="3">Pilus assembly protein</fullName>
    </submittedName>
</protein>
<dbReference type="EMBL" id="RJMB01000016">
    <property type="protein sequence ID" value="RNL83485.1"/>
    <property type="molecule type" value="Genomic_DNA"/>
</dbReference>
<feature type="transmembrane region" description="Helical" evidence="1">
    <location>
        <begin position="32"/>
        <end position="56"/>
    </location>
</feature>
<dbReference type="Pfam" id="PF07811">
    <property type="entry name" value="TadE"/>
    <property type="match status" value="1"/>
</dbReference>
<dbReference type="AlphaFoldDB" id="A0A3N0E6N1"/>
<gene>
    <name evidence="3" type="ORF">EFW17_15915</name>
</gene>
<evidence type="ECO:0000313" key="4">
    <source>
        <dbReference type="Proteomes" id="UP000269198"/>
    </source>
</evidence>
<reference evidence="3 4" key="1">
    <citation type="submission" date="2018-11" db="EMBL/GenBank/DDBJ databases">
        <title>The genome draft of YIM 96095.</title>
        <authorList>
            <person name="Tang S.-K."/>
            <person name="Chunyu W.-X."/>
            <person name="Feng Y.-Z."/>
        </authorList>
    </citation>
    <scope>NUCLEOTIDE SEQUENCE [LARGE SCALE GENOMIC DNA]</scope>
    <source>
        <strain evidence="3 4">YIM 96095</strain>
    </source>
</reference>
<keyword evidence="4" id="KW-1185">Reference proteome</keyword>
<organism evidence="3 4">
    <name type="scientific">Halostreptopolyspora alba</name>
    <dbReference type="NCBI Taxonomy" id="2487137"/>
    <lineage>
        <taxon>Bacteria</taxon>
        <taxon>Bacillati</taxon>
        <taxon>Actinomycetota</taxon>
        <taxon>Actinomycetes</taxon>
        <taxon>Streptosporangiales</taxon>
        <taxon>Nocardiopsidaceae</taxon>
        <taxon>Halostreptopolyspora</taxon>
    </lineage>
</organism>
<dbReference type="InterPro" id="IPR012495">
    <property type="entry name" value="TadE-like_dom"/>
</dbReference>
<evidence type="ECO:0000256" key="1">
    <source>
        <dbReference type="SAM" id="Phobius"/>
    </source>
</evidence>